<organism evidence="5 6">
    <name type="scientific">Ectocarpus siliculosus</name>
    <name type="common">Brown alga</name>
    <name type="synonym">Conferva siliculosa</name>
    <dbReference type="NCBI Taxonomy" id="2880"/>
    <lineage>
        <taxon>Eukaryota</taxon>
        <taxon>Sar</taxon>
        <taxon>Stramenopiles</taxon>
        <taxon>Ochrophyta</taxon>
        <taxon>PX clade</taxon>
        <taxon>Phaeophyceae</taxon>
        <taxon>Ectocarpales</taxon>
        <taxon>Ectocarpaceae</taxon>
        <taxon>Ectocarpus</taxon>
    </lineage>
</organism>
<dbReference type="PANTHER" id="PTHR18929:SF193">
    <property type="entry name" value="ENDOPLASMIC RETICULUM RESIDENT PROTEIN 27"/>
    <property type="match status" value="1"/>
</dbReference>
<dbReference type="PANTHER" id="PTHR18929">
    <property type="entry name" value="PROTEIN DISULFIDE ISOMERASE"/>
    <property type="match status" value="1"/>
</dbReference>
<dbReference type="AlphaFoldDB" id="D7G0H6"/>
<dbReference type="OrthoDB" id="427280at2759"/>
<feature type="chain" id="PRO_5003096085" evidence="3">
    <location>
        <begin position="23"/>
        <end position="337"/>
    </location>
</feature>
<keyword evidence="3" id="KW-0732">Signal</keyword>
<dbReference type="STRING" id="2880.D7G0H6"/>
<name>D7G0H6_ECTSI</name>
<evidence type="ECO:0000313" key="6">
    <source>
        <dbReference type="Proteomes" id="UP000002630"/>
    </source>
</evidence>
<gene>
    <name evidence="5" type="primary">Pdi6</name>
    <name evidence="5" type="ORF">Esi_0402_0019</name>
</gene>
<proteinExistence type="inferred from homology"/>
<keyword evidence="5" id="KW-0413">Isomerase</keyword>
<accession>D7G0H6</accession>
<evidence type="ECO:0000256" key="1">
    <source>
        <dbReference type="ARBA" id="ARBA00006347"/>
    </source>
</evidence>
<protein>
    <submittedName>
        <fullName evidence="5">Protein disulfide isomerase</fullName>
    </submittedName>
</protein>
<evidence type="ECO:0000256" key="3">
    <source>
        <dbReference type="SAM" id="SignalP"/>
    </source>
</evidence>
<dbReference type="CDD" id="cd02961">
    <property type="entry name" value="PDI_a_family"/>
    <property type="match status" value="1"/>
</dbReference>
<evidence type="ECO:0000313" key="5">
    <source>
        <dbReference type="EMBL" id="CBJ33005.1"/>
    </source>
</evidence>
<dbReference type="InParanoid" id="D7G0H6"/>
<dbReference type="GO" id="GO:0006457">
    <property type="term" value="P:protein folding"/>
    <property type="evidence" value="ECO:0007669"/>
    <property type="project" value="TreeGrafter"/>
</dbReference>
<dbReference type="GO" id="GO:0005783">
    <property type="term" value="C:endoplasmic reticulum"/>
    <property type="evidence" value="ECO:0007669"/>
    <property type="project" value="TreeGrafter"/>
</dbReference>
<reference evidence="5 6" key="1">
    <citation type="journal article" date="2010" name="Nature">
        <title>The Ectocarpus genome and the independent evolution of multicellularity in brown algae.</title>
        <authorList>
            <person name="Cock J.M."/>
            <person name="Sterck L."/>
            <person name="Rouze P."/>
            <person name="Scornet D."/>
            <person name="Allen A.E."/>
            <person name="Amoutzias G."/>
            <person name="Anthouard V."/>
            <person name="Artiguenave F."/>
            <person name="Aury J.M."/>
            <person name="Badger J.H."/>
            <person name="Beszteri B."/>
            <person name="Billiau K."/>
            <person name="Bonnet E."/>
            <person name="Bothwell J.H."/>
            <person name="Bowler C."/>
            <person name="Boyen C."/>
            <person name="Brownlee C."/>
            <person name="Carrano C.J."/>
            <person name="Charrier B."/>
            <person name="Cho G.Y."/>
            <person name="Coelho S.M."/>
            <person name="Collen J."/>
            <person name="Corre E."/>
            <person name="Da Silva C."/>
            <person name="Delage L."/>
            <person name="Delaroque N."/>
            <person name="Dittami S.M."/>
            <person name="Doulbeau S."/>
            <person name="Elias M."/>
            <person name="Farnham G."/>
            <person name="Gachon C.M."/>
            <person name="Gschloessl B."/>
            <person name="Heesch S."/>
            <person name="Jabbari K."/>
            <person name="Jubin C."/>
            <person name="Kawai H."/>
            <person name="Kimura K."/>
            <person name="Kloareg B."/>
            <person name="Kupper F.C."/>
            <person name="Lang D."/>
            <person name="Le Bail A."/>
            <person name="Leblanc C."/>
            <person name="Lerouge P."/>
            <person name="Lohr M."/>
            <person name="Lopez P.J."/>
            <person name="Martens C."/>
            <person name="Maumus F."/>
            <person name="Michel G."/>
            <person name="Miranda-Saavedra D."/>
            <person name="Morales J."/>
            <person name="Moreau H."/>
            <person name="Motomura T."/>
            <person name="Nagasato C."/>
            <person name="Napoli C.A."/>
            <person name="Nelson D.R."/>
            <person name="Nyvall-Collen P."/>
            <person name="Peters A.F."/>
            <person name="Pommier C."/>
            <person name="Potin P."/>
            <person name="Poulain J."/>
            <person name="Quesneville H."/>
            <person name="Read B."/>
            <person name="Rensing S.A."/>
            <person name="Ritter A."/>
            <person name="Rousvoal S."/>
            <person name="Samanta M."/>
            <person name="Samson G."/>
            <person name="Schroeder D.C."/>
            <person name="Segurens B."/>
            <person name="Strittmatter M."/>
            <person name="Tonon T."/>
            <person name="Tregear J.W."/>
            <person name="Valentin K."/>
            <person name="von Dassow P."/>
            <person name="Yamagishi T."/>
            <person name="Van de Peer Y."/>
            <person name="Wincker P."/>
        </authorList>
    </citation>
    <scope>NUCLEOTIDE SEQUENCE [LARGE SCALE GENOMIC DNA]</scope>
    <source>
        <strain evidence="6">Ec32 / CCAP1310/4</strain>
    </source>
</reference>
<feature type="signal peptide" evidence="3">
    <location>
        <begin position="1"/>
        <end position="22"/>
    </location>
</feature>
<evidence type="ECO:0000256" key="2">
    <source>
        <dbReference type="SAM" id="MobiDB-lite"/>
    </source>
</evidence>
<dbReference type="PROSITE" id="PS00194">
    <property type="entry name" value="THIOREDOXIN_1"/>
    <property type="match status" value="1"/>
</dbReference>
<dbReference type="InterPro" id="IPR013766">
    <property type="entry name" value="Thioredoxin_domain"/>
</dbReference>
<sequence>MVYLPARLMVAAATMVVNSILAATTTGVVNVEIVEDLNFTDLADAVQGHPFLVVAFYSPGCGHCRRLLPSWTQAAQLIEDQRLPIRLARMDVSSRGGMNAWKAFGLKRLPTVKVFVGNNPDEPLPYAGHLDANGIAAHLAMLERARRLIKEIRKAAPILALRDPPTKVILVDFQNASGGGGDDGSRGTAVLHEDGSRRRQGSSRSGDPALPAGTEDILAKRQLAADIGVTFGEGPELRIFLDGRLWVEGGVFRGLPTTDGILQHMDWVADEAGLLPQHERATMKATQGGGRSTFDGHQIMATPVATADSLVNVSSEACPASSRCTNHAGGVTCQDED</sequence>
<feature type="region of interest" description="Disordered" evidence="2">
    <location>
        <begin position="179"/>
        <end position="212"/>
    </location>
</feature>
<evidence type="ECO:0000259" key="4">
    <source>
        <dbReference type="PROSITE" id="PS51352"/>
    </source>
</evidence>
<comment type="similarity">
    <text evidence="1">Belongs to the protein disulfide isomerase family.</text>
</comment>
<keyword evidence="6" id="KW-1185">Reference proteome</keyword>
<dbReference type="GO" id="GO:0034976">
    <property type="term" value="P:response to endoplasmic reticulum stress"/>
    <property type="evidence" value="ECO:0007669"/>
    <property type="project" value="TreeGrafter"/>
</dbReference>
<feature type="domain" description="Thioredoxin" evidence="4">
    <location>
        <begin position="10"/>
        <end position="154"/>
    </location>
</feature>
<dbReference type="GO" id="GO:0016853">
    <property type="term" value="F:isomerase activity"/>
    <property type="evidence" value="ECO:0007669"/>
    <property type="project" value="UniProtKB-KW"/>
</dbReference>
<dbReference type="SUPFAM" id="SSF52833">
    <property type="entry name" value="Thioredoxin-like"/>
    <property type="match status" value="1"/>
</dbReference>
<dbReference type="InterPro" id="IPR017937">
    <property type="entry name" value="Thioredoxin_CS"/>
</dbReference>
<dbReference type="InterPro" id="IPR036249">
    <property type="entry name" value="Thioredoxin-like_sf"/>
</dbReference>
<dbReference type="PROSITE" id="PS51352">
    <property type="entry name" value="THIOREDOXIN_2"/>
    <property type="match status" value="1"/>
</dbReference>
<dbReference type="Pfam" id="PF00085">
    <property type="entry name" value="Thioredoxin"/>
    <property type="match status" value="1"/>
</dbReference>
<dbReference type="Proteomes" id="UP000002630">
    <property type="component" value="Unassembled WGS sequence"/>
</dbReference>
<dbReference type="Gene3D" id="3.40.30.10">
    <property type="entry name" value="Glutaredoxin"/>
    <property type="match status" value="1"/>
</dbReference>
<dbReference type="EMBL" id="FN649760">
    <property type="protein sequence ID" value="CBJ33005.1"/>
    <property type="molecule type" value="Genomic_DNA"/>
</dbReference>